<evidence type="ECO:0000313" key="2">
    <source>
        <dbReference type="Proteomes" id="UP000642284"/>
    </source>
</evidence>
<dbReference type="SUPFAM" id="SSF46785">
    <property type="entry name" value="Winged helix' DNA-binding domain"/>
    <property type="match status" value="1"/>
</dbReference>
<comment type="caution">
    <text evidence="1">The sequence shown here is derived from an EMBL/GenBank/DDBJ whole genome shotgun (WGS) entry which is preliminary data.</text>
</comment>
<evidence type="ECO:0000313" key="1">
    <source>
        <dbReference type="EMBL" id="MBC9712236.1"/>
    </source>
</evidence>
<protein>
    <recommendedName>
        <fullName evidence="3">HTH iclR-type domain-containing protein</fullName>
    </recommendedName>
</protein>
<sequence length="202" mass="23106">MALLFNKLHKPLYGFNAARNPKVSTDFRLFLLVAERLMSNGHAPFKERELAEALGKDGSTVRRAMAALVKAGVFLPDSDAMCVMVNPEYVTADLQYDRRECPKHGAGDAKAYVHPNFTDRAREIREKVDQDRRDESQALLALRALGGPRWWELWTVSHDVPDVPPVRVVREPREEARIVVKDRFARILRARSMAWEDRQRAA</sequence>
<name>A0ABR7S9S3_9ACTN</name>
<dbReference type="EMBL" id="JACTVJ010000004">
    <property type="protein sequence ID" value="MBC9712236.1"/>
    <property type="molecule type" value="Genomic_DNA"/>
</dbReference>
<reference evidence="1 2" key="1">
    <citation type="submission" date="2020-08" db="EMBL/GenBank/DDBJ databases">
        <title>Genemic of Streptomyces polyaspartic.</title>
        <authorList>
            <person name="Liu W."/>
        </authorList>
    </citation>
    <scope>NUCLEOTIDE SEQUENCE [LARGE SCALE GENOMIC DNA]</scope>
    <source>
        <strain evidence="1 2">TRM66268-LWL</strain>
    </source>
</reference>
<keyword evidence="2" id="KW-1185">Reference proteome</keyword>
<dbReference type="Proteomes" id="UP000642284">
    <property type="component" value="Unassembled WGS sequence"/>
</dbReference>
<dbReference type="RefSeq" id="WP_187812707.1">
    <property type="nucleotide sequence ID" value="NZ_JACTVJ010000004.1"/>
</dbReference>
<evidence type="ECO:0008006" key="3">
    <source>
        <dbReference type="Google" id="ProtNLM"/>
    </source>
</evidence>
<proteinExistence type="predicted"/>
<organism evidence="1 2">
    <name type="scientific">Streptomyces polyasparticus</name>
    <dbReference type="NCBI Taxonomy" id="2767826"/>
    <lineage>
        <taxon>Bacteria</taxon>
        <taxon>Bacillati</taxon>
        <taxon>Actinomycetota</taxon>
        <taxon>Actinomycetes</taxon>
        <taxon>Kitasatosporales</taxon>
        <taxon>Streptomycetaceae</taxon>
        <taxon>Streptomyces</taxon>
    </lineage>
</organism>
<gene>
    <name evidence="1" type="ORF">H9Y04_06575</name>
</gene>
<accession>A0ABR7S9S3</accession>
<dbReference type="InterPro" id="IPR036390">
    <property type="entry name" value="WH_DNA-bd_sf"/>
</dbReference>